<keyword evidence="1" id="KW-0732">Signal</keyword>
<accession>A0A6N4PTU6</accession>
<dbReference type="EMBL" id="RQFF01000037">
    <property type="protein sequence ID" value="TGK66791.1"/>
    <property type="molecule type" value="Genomic_DNA"/>
</dbReference>
<dbReference type="Proteomes" id="UP000297239">
    <property type="component" value="Unassembled WGS sequence"/>
</dbReference>
<keyword evidence="3" id="KW-1185">Reference proteome</keyword>
<dbReference type="RefSeq" id="WP_135636985.1">
    <property type="nucleotide sequence ID" value="NZ_JAMQPQ010000001.1"/>
</dbReference>
<evidence type="ECO:0000313" key="3">
    <source>
        <dbReference type="Proteomes" id="UP000297239"/>
    </source>
</evidence>
<reference evidence="2" key="1">
    <citation type="journal article" date="2019" name="PLoS Negl. Trop. Dis.">
        <title>Revisiting the worldwide diversity of Leptospira species in the environment.</title>
        <authorList>
            <person name="Vincent A.T."/>
            <person name="Schiettekatte O."/>
            <person name="Bourhy P."/>
            <person name="Veyrier F.J."/>
            <person name="Picardeau M."/>
        </authorList>
    </citation>
    <scope>NUCLEOTIDE SEQUENCE [LARGE SCALE GENOMIC DNA]</scope>
    <source>
        <strain evidence="2">201800293</strain>
    </source>
</reference>
<dbReference type="OrthoDB" id="331085at2"/>
<feature type="signal peptide" evidence="1">
    <location>
        <begin position="1"/>
        <end position="19"/>
    </location>
</feature>
<comment type="caution">
    <text evidence="2">The sequence shown here is derived from an EMBL/GenBank/DDBJ whole genome shotgun (WGS) entry which is preliminary data.</text>
</comment>
<protein>
    <submittedName>
        <fullName evidence="2">Uncharacterized protein</fullName>
    </submittedName>
</protein>
<dbReference type="AlphaFoldDB" id="A0A6N4PTU6"/>
<evidence type="ECO:0000256" key="1">
    <source>
        <dbReference type="SAM" id="SignalP"/>
    </source>
</evidence>
<proteinExistence type="predicted"/>
<sequence>MKYILFFLYNFGFVLSIYAANPNQTKSESTQCSYFRTGIFENVCKSGHTSKFKRYSNYQIQEYNSMFLKEKIVWTGPCSYKVTLLETNDPEMIDYVGNSIKVKMVKIEKSGYQTIEEGSSGNISTCRETKVGEIQK</sequence>
<gene>
    <name evidence="2" type="ORF">EHQ18_16845</name>
</gene>
<organism evidence="2 3">
    <name type="scientific">Leptospira kanakyensis</name>
    <dbReference type="NCBI Taxonomy" id="2484968"/>
    <lineage>
        <taxon>Bacteria</taxon>
        <taxon>Pseudomonadati</taxon>
        <taxon>Spirochaetota</taxon>
        <taxon>Spirochaetia</taxon>
        <taxon>Leptospirales</taxon>
        <taxon>Leptospiraceae</taxon>
        <taxon>Leptospira</taxon>
    </lineage>
</organism>
<feature type="chain" id="PRO_5026942002" evidence="1">
    <location>
        <begin position="20"/>
        <end position="136"/>
    </location>
</feature>
<name>A0A6N4PTU6_9LEPT</name>
<evidence type="ECO:0000313" key="2">
    <source>
        <dbReference type="EMBL" id="TGK66791.1"/>
    </source>
</evidence>